<organism evidence="1 2">
    <name type="scientific">Auriscalpium vulgare</name>
    <dbReference type="NCBI Taxonomy" id="40419"/>
    <lineage>
        <taxon>Eukaryota</taxon>
        <taxon>Fungi</taxon>
        <taxon>Dikarya</taxon>
        <taxon>Basidiomycota</taxon>
        <taxon>Agaricomycotina</taxon>
        <taxon>Agaricomycetes</taxon>
        <taxon>Russulales</taxon>
        <taxon>Auriscalpiaceae</taxon>
        <taxon>Auriscalpium</taxon>
    </lineage>
</organism>
<dbReference type="Proteomes" id="UP000814033">
    <property type="component" value="Unassembled WGS sequence"/>
</dbReference>
<dbReference type="EMBL" id="MU276076">
    <property type="protein sequence ID" value="KAI0042248.1"/>
    <property type="molecule type" value="Genomic_DNA"/>
</dbReference>
<evidence type="ECO:0000313" key="2">
    <source>
        <dbReference type="Proteomes" id="UP000814033"/>
    </source>
</evidence>
<sequence length="672" mass="73341">MSRTLPDERPSRKAKIYEFLSRSTSRSRSRSKSTTRRSESNESPPDLPGLSHSATTTSTSGTSESHFDEHATPTRARSKPLTRSPSRPFSNTTAGTDTTVTPTNNRSCTPRPAHPPQFKHPAYPVNDSGIGVNEYDARMPPPPVPVPVHAPVPVQAQTPTPKPQKRKSKPATLFGISLPVRSRPPTPTAGLERPVHSPAPPTPKSTNHSAPTSSKSRSQTYPVATPSASGSRRPPMTAMTAPPTPTVAPDPVLRPRSTPPRDRPVSSDSERDGRCSPLFGLGAGARRMFRSRSRGKEKEKDKQKEREVGRPVMVKAGGRHGSFDFERPGELRRSTSQAGARRPSGQSSRTNHPRTDHTRSPPTAPTQHLRGGTLPQTSTQPRTQVPTHTHSQSTSAVRRARAHGSPLVPNSPLVPPSAHSHSTDNAAAAAAGSWGRQARSQGWARAGVLPPFAFESAASGSGSASAGRASPAMSEGRARLARDREREREKVGFDLGGGARERGRAGYRDGVRSGPAGAGGEGREGRWEQKEVDLGLGLTWAPSKIRVREWTAPTGEKERQREREEWEREGERRARERYEMGYAHPEAGGGARSAGRRKTDKEVTGRYRQVLGDPAFDTFKKYVRRFDADIIPLDGLLARVGRLLDAAPTHLNEREKREMLEDLVRIVRENEW</sequence>
<comment type="caution">
    <text evidence="1">The sequence shown here is derived from an EMBL/GenBank/DDBJ whole genome shotgun (WGS) entry which is preliminary data.</text>
</comment>
<gene>
    <name evidence="1" type="ORF">FA95DRAFT_591764</name>
</gene>
<keyword evidence="2" id="KW-1185">Reference proteome</keyword>
<proteinExistence type="predicted"/>
<accession>A0ACB8RF55</accession>
<protein>
    <submittedName>
        <fullName evidence="1">Uncharacterized protein</fullName>
    </submittedName>
</protein>
<reference evidence="1" key="1">
    <citation type="submission" date="2021-02" db="EMBL/GenBank/DDBJ databases">
        <authorList>
            <consortium name="DOE Joint Genome Institute"/>
            <person name="Ahrendt S."/>
            <person name="Looney B.P."/>
            <person name="Miyauchi S."/>
            <person name="Morin E."/>
            <person name="Drula E."/>
            <person name="Courty P.E."/>
            <person name="Chicoki N."/>
            <person name="Fauchery L."/>
            <person name="Kohler A."/>
            <person name="Kuo A."/>
            <person name="Labutti K."/>
            <person name="Pangilinan J."/>
            <person name="Lipzen A."/>
            <person name="Riley R."/>
            <person name="Andreopoulos W."/>
            <person name="He G."/>
            <person name="Johnson J."/>
            <person name="Barry K.W."/>
            <person name="Grigoriev I.V."/>
            <person name="Nagy L."/>
            <person name="Hibbett D."/>
            <person name="Henrissat B."/>
            <person name="Matheny P.B."/>
            <person name="Labbe J."/>
            <person name="Martin F."/>
        </authorList>
    </citation>
    <scope>NUCLEOTIDE SEQUENCE</scope>
    <source>
        <strain evidence="1">FP105234-sp</strain>
    </source>
</reference>
<evidence type="ECO:0000313" key="1">
    <source>
        <dbReference type="EMBL" id="KAI0042248.1"/>
    </source>
</evidence>
<reference evidence="1" key="2">
    <citation type="journal article" date="2022" name="New Phytol.">
        <title>Evolutionary transition to the ectomycorrhizal habit in the genomes of a hyperdiverse lineage of mushroom-forming fungi.</title>
        <authorList>
            <person name="Looney B."/>
            <person name="Miyauchi S."/>
            <person name="Morin E."/>
            <person name="Drula E."/>
            <person name="Courty P.E."/>
            <person name="Kohler A."/>
            <person name="Kuo A."/>
            <person name="LaButti K."/>
            <person name="Pangilinan J."/>
            <person name="Lipzen A."/>
            <person name="Riley R."/>
            <person name="Andreopoulos W."/>
            <person name="He G."/>
            <person name="Johnson J."/>
            <person name="Nolan M."/>
            <person name="Tritt A."/>
            <person name="Barry K.W."/>
            <person name="Grigoriev I.V."/>
            <person name="Nagy L.G."/>
            <person name="Hibbett D."/>
            <person name="Henrissat B."/>
            <person name="Matheny P.B."/>
            <person name="Labbe J."/>
            <person name="Martin F.M."/>
        </authorList>
    </citation>
    <scope>NUCLEOTIDE SEQUENCE</scope>
    <source>
        <strain evidence="1">FP105234-sp</strain>
    </source>
</reference>
<name>A0ACB8RF55_9AGAM</name>